<dbReference type="SUPFAM" id="SSF51126">
    <property type="entry name" value="Pectin lyase-like"/>
    <property type="match status" value="1"/>
</dbReference>
<feature type="non-terminal residue" evidence="2">
    <location>
        <position position="208"/>
    </location>
</feature>
<proteinExistence type="predicted"/>
<dbReference type="Proteomes" id="UP000011991">
    <property type="component" value="Unassembled WGS sequence"/>
</dbReference>
<dbReference type="EMBL" id="ANOG01000180">
    <property type="protein sequence ID" value="EMI21877.1"/>
    <property type="molecule type" value="Genomic_DNA"/>
</dbReference>
<dbReference type="InterPro" id="IPR011050">
    <property type="entry name" value="Pectin_lyase_fold/virulence"/>
</dbReference>
<dbReference type="RefSeq" id="WP_008692721.1">
    <property type="nucleotide sequence ID" value="NZ_ANOG01000180.1"/>
</dbReference>
<keyword evidence="3" id="KW-1185">Reference proteome</keyword>
<evidence type="ECO:0000256" key="1">
    <source>
        <dbReference type="SAM" id="SignalP"/>
    </source>
</evidence>
<dbReference type="PANTHER" id="PTHR36453:SF1">
    <property type="entry name" value="RIGHT HANDED BETA HELIX DOMAIN-CONTAINING PROTEIN"/>
    <property type="match status" value="1"/>
</dbReference>
<organism evidence="2 3">
    <name type="scientific">Rhodopirellula maiorica SM1</name>
    <dbReference type="NCBI Taxonomy" id="1265738"/>
    <lineage>
        <taxon>Bacteria</taxon>
        <taxon>Pseudomonadati</taxon>
        <taxon>Planctomycetota</taxon>
        <taxon>Planctomycetia</taxon>
        <taxon>Pirellulales</taxon>
        <taxon>Pirellulaceae</taxon>
        <taxon>Novipirellula</taxon>
    </lineage>
</organism>
<evidence type="ECO:0000313" key="3">
    <source>
        <dbReference type="Proteomes" id="UP000011991"/>
    </source>
</evidence>
<evidence type="ECO:0000313" key="2">
    <source>
        <dbReference type="EMBL" id="EMI21877.1"/>
    </source>
</evidence>
<keyword evidence="1" id="KW-0732">Signal</keyword>
<feature type="signal peptide" evidence="1">
    <location>
        <begin position="1"/>
        <end position="23"/>
    </location>
</feature>
<gene>
    <name evidence="2" type="ORF">RMSM_01194</name>
</gene>
<reference evidence="2 3" key="1">
    <citation type="journal article" date="2013" name="Mar. Genomics">
        <title>Expression of sulfatases in Rhodopirellula baltica and the diversity of sulfatases in the genus Rhodopirellula.</title>
        <authorList>
            <person name="Wegner C.E."/>
            <person name="Richter-Heitmann T."/>
            <person name="Klindworth A."/>
            <person name="Klockow C."/>
            <person name="Richter M."/>
            <person name="Achstetter T."/>
            <person name="Glockner F.O."/>
            <person name="Harder J."/>
        </authorList>
    </citation>
    <scope>NUCLEOTIDE SEQUENCE [LARGE SCALE GENOMIC DNA]</scope>
    <source>
        <strain evidence="2 3">SM1</strain>
    </source>
</reference>
<feature type="chain" id="PRO_5004071098" evidence="1">
    <location>
        <begin position="24"/>
        <end position="208"/>
    </location>
</feature>
<dbReference type="PANTHER" id="PTHR36453">
    <property type="entry name" value="SECRETED PROTEIN-RELATED"/>
    <property type="match status" value="1"/>
</dbReference>
<comment type="caution">
    <text evidence="2">The sequence shown here is derived from an EMBL/GenBank/DDBJ whole genome shotgun (WGS) entry which is preliminary data.</text>
</comment>
<sequence>MKNKNVNLFMLAVTAFTSSILLANEEPSEGSLGNRPKDSVTFYVAVDANGDGNGTSSDPFQSLEQARDGIRAARKSCRLRSDQPVTVRIGPGVYRRSSSFQLSAEDSGTAGAPVVYRATKPGSVRIRGSVALSPSAFTSVSDDAIRSRLDDAVRDDILVCDISESVSAPFASFKTSFRGVPVAPWLYVNHHPKPLARWPNLGTPEQGW</sequence>
<accession>M5S2M1</accession>
<protein>
    <submittedName>
        <fullName evidence="2">Parallel beta-helix repeat protein</fullName>
    </submittedName>
</protein>
<dbReference type="InterPro" id="IPR012334">
    <property type="entry name" value="Pectin_lyas_fold"/>
</dbReference>
<dbReference type="AlphaFoldDB" id="M5S2M1"/>
<dbReference type="Gene3D" id="2.160.20.10">
    <property type="entry name" value="Single-stranded right-handed beta-helix, Pectin lyase-like"/>
    <property type="match status" value="1"/>
</dbReference>
<name>M5S2M1_9BACT</name>